<proteinExistence type="predicted"/>
<dbReference type="Proteomes" id="UP001209701">
    <property type="component" value="Unassembled WGS sequence"/>
</dbReference>
<dbReference type="PANTHER" id="PTHR43968">
    <property type="match status" value="1"/>
</dbReference>
<dbReference type="Pfam" id="PF13417">
    <property type="entry name" value="GST_N_3"/>
    <property type="match status" value="1"/>
</dbReference>
<keyword evidence="4" id="KW-1185">Reference proteome</keyword>
<sequence length="307" mass="33182">MTELILHHYAGSPFSEKIRLILGYKGLAWQGVTVPVICPKPDVLALTGGYRRTPFLQIGADIFCDSALIAEVVEARQPTPSLFPPETAGAERILAQWADRQLFWAAASYTLQPAGAAAIFAGAPPEFRAAFAADRALMTAGSERPSSLDAAAELHSYLSWLEHMLADGRPFLLGAAATLADFSVAQSIWFIRLAPPVASILEPHQRLSAWFERIAAFGHGQRGKSDSLAAIEIARSAGPQEPVNVQAGLGFEQGDKVQVNASDYARDPVCGELVGLNQSRISLRRVDERAGCVHVHFPRIGYALRKT</sequence>
<dbReference type="InterPro" id="IPR050983">
    <property type="entry name" value="GST_Omega/HSP26"/>
</dbReference>
<dbReference type="InterPro" id="IPR004045">
    <property type="entry name" value="Glutathione_S-Trfase_N"/>
</dbReference>
<name>A0ABT2YGC0_9BURK</name>
<dbReference type="InterPro" id="IPR036249">
    <property type="entry name" value="Thioredoxin-like_sf"/>
</dbReference>
<evidence type="ECO:0000313" key="3">
    <source>
        <dbReference type="EMBL" id="MCV2369094.1"/>
    </source>
</evidence>
<comment type="caution">
    <text evidence="3">The sequence shown here is derived from an EMBL/GenBank/DDBJ whole genome shotgun (WGS) entry which is preliminary data.</text>
</comment>
<dbReference type="PROSITE" id="PS50405">
    <property type="entry name" value="GST_CTER"/>
    <property type="match status" value="1"/>
</dbReference>
<accession>A0ABT2YGC0</accession>
<dbReference type="InterPro" id="IPR036282">
    <property type="entry name" value="Glutathione-S-Trfase_C_sf"/>
</dbReference>
<organism evidence="3 4">
    <name type="scientific">Roseateles oligotrophus</name>
    <dbReference type="NCBI Taxonomy" id="1769250"/>
    <lineage>
        <taxon>Bacteria</taxon>
        <taxon>Pseudomonadati</taxon>
        <taxon>Pseudomonadota</taxon>
        <taxon>Betaproteobacteria</taxon>
        <taxon>Burkholderiales</taxon>
        <taxon>Sphaerotilaceae</taxon>
        <taxon>Roseateles</taxon>
    </lineage>
</organism>
<dbReference type="PANTHER" id="PTHR43968:SF6">
    <property type="entry name" value="GLUTATHIONE S-TRANSFERASE OMEGA"/>
    <property type="match status" value="1"/>
</dbReference>
<reference evidence="3 4" key="1">
    <citation type="submission" date="2021-11" db="EMBL/GenBank/DDBJ databases">
        <authorList>
            <person name="Liang Q."/>
            <person name="Mou H."/>
            <person name="Liu Z."/>
        </authorList>
    </citation>
    <scope>NUCLEOTIDE SEQUENCE [LARGE SCALE GENOMIC DNA]</scope>
    <source>
        <strain evidence="3 4">CHU3</strain>
    </source>
</reference>
<feature type="domain" description="GST C-terminal" evidence="2">
    <location>
        <begin position="83"/>
        <end position="240"/>
    </location>
</feature>
<dbReference type="SUPFAM" id="SSF47616">
    <property type="entry name" value="GST C-terminal domain-like"/>
    <property type="match status" value="1"/>
</dbReference>
<dbReference type="Pfam" id="PF13410">
    <property type="entry name" value="GST_C_2"/>
    <property type="match status" value="1"/>
</dbReference>
<dbReference type="InterPro" id="IPR010987">
    <property type="entry name" value="Glutathione-S-Trfase_C-like"/>
</dbReference>
<feature type="domain" description="GST N-terminal" evidence="1">
    <location>
        <begin position="2"/>
        <end position="81"/>
    </location>
</feature>
<gene>
    <name evidence="3" type="ORF">LNV07_13480</name>
</gene>
<evidence type="ECO:0000259" key="1">
    <source>
        <dbReference type="PROSITE" id="PS50404"/>
    </source>
</evidence>
<dbReference type="PROSITE" id="PS50404">
    <property type="entry name" value="GST_NTER"/>
    <property type="match status" value="1"/>
</dbReference>
<dbReference type="CDD" id="cd00570">
    <property type="entry name" value="GST_N_family"/>
    <property type="match status" value="1"/>
</dbReference>
<evidence type="ECO:0000259" key="2">
    <source>
        <dbReference type="PROSITE" id="PS50405"/>
    </source>
</evidence>
<dbReference type="RefSeq" id="WP_263571693.1">
    <property type="nucleotide sequence ID" value="NZ_JAJIRN010000006.1"/>
</dbReference>
<dbReference type="CDD" id="cd00299">
    <property type="entry name" value="GST_C_family"/>
    <property type="match status" value="1"/>
</dbReference>
<dbReference type="SUPFAM" id="SSF52833">
    <property type="entry name" value="Thioredoxin-like"/>
    <property type="match status" value="1"/>
</dbReference>
<dbReference type="Gene3D" id="3.40.30.110">
    <property type="match status" value="2"/>
</dbReference>
<evidence type="ECO:0000313" key="4">
    <source>
        <dbReference type="Proteomes" id="UP001209701"/>
    </source>
</evidence>
<protein>
    <submittedName>
        <fullName evidence="3">Glutathione S-transferase family protein</fullName>
    </submittedName>
</protein>
<dbReference type="EMBL" id="JAJIRN010000006">
    <property type="protein sequence ID" value="MCV2369094.1"/>
    <property type="molecule type" value="Genomic_DNA"/>
</dbReference>